<dbReference type="InterPro" id="IPR029016">
    <property type="entry name" value="GAF-like_dom_sf"/>
</dbReference>
<evidence type="ECO:0000313" key="8">
    <source>
        <dbReference type="Proteomes" id="UP001642483"/>
    </source>
</evidence>
<keyword evidence="1" id="KW-0140">cGMP</keyword>
<dbReference type="Proteomes" id="UP001642483">
    <property type="component" value="Unassembled WGS sequence"/>
</dbReference>
<dbReference type="InterPro" id="IPR003018">
    <property type="entry name" value="GAF"/>
</dbReference>
<dbReference type="InterPro" id="IPR023088">
    <property type="entry name" value="PDEase"/>
</dbReference>
<comment type="caution">
    <text evidence="7">The sequence shown here is derived from an EMBL/GenBank/DDBJ whole genome shotgun (WGS) entry which is preliminary data.</text>
</comment>
<keyword evidence="2 4" id="KW-0479">Metal-binding</keyword>
<dbReference type="PROSITE" id="PS00126">
    <property type="entry name" value="PDEASE_I_1"/>
    <property type="match status" value="1"/>
</dbReference>
<feature type="region of interest" description="Disordered" evidence="5">
    <location>
        <begin position="826"/>
        <end position="849"/>
    </location>
</feature>
<dbReference type="SMART" id="SM00065">
    <property type="entry name" value="GAF"/>
    <property type="match status" value="2"/>
</dbReference>
<dbReference type="InterPro" id="IPR003607">
    <property type="entry name" value="HD/PDEase_dom"/>
</dbReference>
<comment type="cofactor">
    <cofactor evidence="4">
        <name>a divalent metal cation</name>
        <dbReference type="ChEBI" id="CHEBI:60240"/>
    </cofactor>
    <text evidence="4">Binds 2 divalent metal cations per subunit. Site 1 may preferentially bind zinc ions, while site 2 has a preference for magnesium and/or manganese ions.</text>
</comment>
<evidence type="ECO:0000256" key="4">
    <source>
        <dbReference type="RuleBase" id="RU363067"/>
    </source>
</evidence>
<dbReference type="SMART" id="SM00471">
    <property type="entry name" value="HDc"/>
    <property type="match status" value="1"/>
</dbReference>
<evidence type="ECO:0000313" key="7">
    <source>
        <dbReference type="EMBL" id="CAK8686329.1"/>
    </source>
</evidence>
<evidence type="ECO:0000256" key="5">
    <source>
        <dbReference type="SAM" id="MobiDB-lite"/>
    </source>
</evidence>
<dbReference type="Gene3D" id="3.30.450.40">
    <property type="match status" value="2"/>
</dbReference>
<dbReference type="Gene3D" id="1.10.1300.10">
    <property type="entry name" value="3'5'-cyclic nucleotide phosphodiesterase, catalytic domain"/>
    <property type="match status" value="1"/>
</dbReference>
<name>A0ABP0G6B2_CLALP</name>
<dbReference type="Pfam" id="PF01590">
    <property type="entry name" value="GAF"/>
    <property type="match status" value="2"/>
</dbReference>
<dbReference type="InterPro" id="IPR023174">
    <property type="entry name" value="PDEase_CS"/>
</dbReference>
<dbReference type="SUPFAM" id="SSF109604">
    <property type="entry name" value="HD-domain/PDEase-like"/>
    <property type="match status" value="1"/>
</dbReference>
<dbReference type="SUPFAM" id="SSF55781">
    <property type="entry name" value="GAF domain-like"/>
    <property type="match status" value="2"/>
</dbReference>
<dbReference type="PANTHER" id="PTHR11347">
    <property type="entry name" value="CYCLIC NUCLEOTIDE PHOSPHODIESTERASE"/>
    <property type="match status" value="1"/>
</dbReference>
<reference evidence="7 8" key="1">
    <citation type="submission" date="2024-02" db="EMBL/GenBank/DDBJ databases">
        <authorList>
            <person name="Daric V."/>
            <person name="Darras S."/>
        </authorList>
    </citation>
    <scope>NUCLEOTIDE SEQUENCE [LARGE SCALE GENOMIC DNA]</scope>
</reference>
<feature type="compositionally biased region" description="Basic and acidic residues" evidence="5">
    <location>
        <begin position="826"/>
        <end position="843"/>
    </location>
</feature>
<accession>A0ABP0G6B2</accession>
<dbReference type="PROSITE" id="PS51845">
    <property type="entry name" value="PDEASE_I_2"/>
    <property type="match status" value="1"/>
</dbReference>
<dbReference type="CDD" id="cd00077">
    <property type="entry name" value="HDc"/>
    <property type="match status" value="1"/>
</dbReference>
<keyword evidence="8" id="KW-1185">Reference proteome</keyword>
<protein>
    <recommendedName>
        <fullName evidence="4">Phosphodiesterase</fullName>
        <ecNumber evidence="4">3.1.4.-</ecNumber>
    </recommendedName>
</protein>
<keyword evidence="3 4" id="KW-0378">Hydrolase</keyword>
<dbReference type="InterPro" id="IPR036971">
    <property type="entry name" value="PDEase_catalytic_dom_sf"/>
</dbReference>
<dbReference type="PRINTS" id="PR00387">
    <property type="entry name" value="PDIESTERASE1"/>
</dbReference>
<dbReference type="EMBL" id="CAWYQH010000102">
    <property type="protein sequence ID" value="CAK8686329.1"/>
    <property type="molecule type" value="Genomic_DNA"/>
</dbReference>
<dbReference type="Pfam" id="PF00233">
    <property type="entry name" value="PDEase_I"/>
    <property type="match status" value="1"/>
</dbReference>
<gene>
    <name evidence="7" type="ORF">CVLEPA_LOCUS18274</name>
</gene>
<comment type="similarity">
    <text evidence="4">Belongs to the cyclic nucleotide phosphodiesterase family.</text>
</comment>
<proteinExistence type="inferred from homology"/>
<evidence type="ECO:0000256" key="1">
    <source>
        <dbReference type="ARBA" id="ARBA00022535"/>
    </source>
</evidence>
<feature type="domain" description="PDEase" evidence="6">
    <location>
        <begin position="500"/>
        <end position="823"/>
    </location>
</feature>
<evidence type="ECO:0000256" key="3">
    <source>
        <dbReference type="ARBA" id="ARBA00022801"/>
    </source>
</evidence>
<organism evidence="7 8">
    <name type="scientific">Clavelina lepadiformis</name>
    <name type="common">Light-bulb sea squirt</name>
    <name type="synonym">Ascidia lepadiformis</name>
    <dbReference type="NCBI Taxonomy" id="159417"/>
    <lineage>
        <taxon>Eukaryota</taxon>
        <taxon>Metazoa</taxon>
        <taxon>Chordata</taxon>
        <taxon>Tunicata</taxon>
        <taxon>Ascidiacea</taxon>
        <taxon>Aplousobranchia</taxon>
        <taxon>Clavelinidae</taxon>
        <taxon>Clavelina</taxon>
    </lineage>
</organism>
<evidence type="ECO:0000256" key="2">
    <source>
        <dbReference type="ARBA" id="ARBA00022723"/>
    </source>
</evidence>
<evidence type="ECO:0000259" key="6">
    <source>
        <dbReference type="PROSITE" id="PS51845"/>
    </source>
</evidence>
<dbReference type="EC" id="3.1.4.-" evidence="4"/>
<dbReference type="InterPro" id="IPR002073">
    <property type="entry name" value="PDEase_catalytic_dom"/>
</dbReference>
<sequence length="865" mass="98726">MTSPWPYRQMRSLPRLPFPGNKATHSSFYKEGSCSTPDIMLSNSDEISNSDVIKQLGAIATQYPSLFEDYIVENTRSDTISRWLTRKKFFLQNVGSDLNFDGKASRSLGDSTGPSDDLNNSKETLGSDDTAWLYLSDKVDSGKYLAPLYASSAQLRQATLSSGFNFYAVGGTGESLHLYNPDLPQWRHDPLPMLRSNITPCYVIGTKSTVAAYAAHTRRPVLVEDLQLDERFPKGISTQDSTATSVMCLPICLENGDLLGVLELYRTWQKAAYTQETLVMAKTIVHWMTLAIHKTEVSSGLKQQYQMSEFLLDVCRTYLDDITDVDTIIEHIMRFAKSLVSADRCTLFHYDKEKNELYSDLFDVGEEKDGKTIFSKKSEIRFPITEGVAGAAASTKQILNIPNAYVDQRFNKEFDKITGYTTTSLLCIPIMSDNEVYGVVEMINKKDGGAFTMTDQNNFKMFAVFCALALRYSKLHQWLARDQRSFNVVREQYLYHSQCPESEVEDLISKQGEDSVLAVIPRDFESFDFSLLPYDAELPLFFTHILRNILVTDDFIIPDEVIARFVLAVRNNYRDKVYHNWRHAMTVAHSMFCVLRRNMDVFSDVERLALIVASLCHDIDHRALSNHFLQTINHPLSALYPNSTMEHHHVNVTMDILHREGHDVLACLGEGGREEAVAIIKNVIISTDLAFYFGNRELVQLLLDKDQFDLYHPEHRQRAMSLIMTACDISFNAKSWETMESSVLDLYHEFWNEGNLRKELGFPIPPIMDRDLEEDLAEGQVGFLSNVTLKCYNTLKRVLPSCEELAVGAEANLERWRQEAEIVKTRKEEEKRKEEEEKEKETELEQEGLGLTLRGGMWVVEHSRT</sequence>